<dbReference type="OrthoDB" id="9812968at2"/>
<keyword evidence="4" id="KW-1185">Reference proteome</keyword>
<dbReference type="RefSeq" id="WP_035260256.1">
    <property type="nucleotide sequence ID" value="NZ_JFKE01000005.1"/>
</dbReference>
<dbReference type="Gene3D" id="3.40.1350.10">
    <property type="match status" value="1"/>
</dbReference>
<dbReference type="Pfam" id="PF02021">
    <property type="entry name" value="UPF0102"/>
    <property type="match status" value="1"/>
</dbReference>
<evidence type="ECO:0000256" key="2">
    <source>
        <dbReference type="HAMAP-Rule" id="MF_00048"/>
    </source>
</evidence>
<dbReference type="InterPro" id="IPR003509">
    <property type="entry name" value="UPF0102_YraN-like"/>
</dbReference>
<dbReference type="Proteomes" id="UP000026249">
    <property type="component" value="Unassembled WGS sequence"/>
</dbReference>
<dbReference type="AlphaFoldDB" id="A0A037ZJR1"/>
<evidence type="ECO:0000313" key="4">
    <source>
        <dbReference type="Proteomes" id="UP000026249"/>
    </source>
</evidence>
<reference evidence="3 4" key="1">
    <citation type="submission" date="2014-03" db="EMBL/GenBank/DDBJ databases">
        <title>Draft Genome Sequence of Actibacterium mucosum KCTC 23349, a Marine Alphaproteobacterium with Complex Ionic Requirements Isolated from Mediterranean Seawater at Malvarrosa Beach, Valencia, Spain.</title>
        <authorList>
            <person name="Arahal D.R."/>
            <person name="Shao Z."/>
            <person name="Lai Q."/>
            <person name="Pujalte M.J."/>
        </authorList>
    </citation>
    <scope>NUCLEOTIDE SEQUENCE [LARGE SCALE GENOMIC DNA]</scope>
    <source>
        <strain evidence="3 4">KCTC 23349</strain>
    </source>
</reference>
<dbReference type="PANTHER" id="PTHR34039:SF1">
    <property type="entry name" value="UPF0102 PROTEIN YRAN"/>
    <property type="match status" value="1"/>
</dbReference>
<protein>
    <recommendedName>
        <fullName evidence="2">UPF0102 protein ACMU_15025</fullName>
    </recommendedName>
</protein>
<sequence>MTGKTSYLNGHAAEDIVARHYAARGYALLARRWRGQAGEIDLIVADGDGLIFVEVKAARDHATAAAKLRPAQMQRLLQAGAEFAGTQPRGQLTPMRFDAALVDRSGTVEILENAFSA</sequence>
<evidence type="ECO:0000313" key="3">
    <source>
        <dbReference type="EMBL" id="KAJ55066.1"/>
    </source>
</evidence>
<dbReference type="HAMAP" id="MF_00048">
    <property type="entry name" value="UPF0102"/>
    <property type="match status" value="1"/>
</dbReference>
<evidence type="ECO:0000256" key="1">
    <source>
        <dbReference type="ARBA" id="ARBA00006738"/>
    </source>
</evidence>
<dbReference type="GO" id="GO:0003676">
    <property type="term" value="F:nucleic acid binding"/>
    <property type="evidence" value="ECO:0007669"/>
    <property type="project" value="InterPro"/>
</dbReference>
<comment type="caution">
    <text evidence="3">The sequence shown here is derived from an EMBL/GenBank/DDBJ whole genome shotgun (WGS) entry which is preliminary data.</text>
</comment>
<comment type="similarity">
    <text evidence="1 2">Belongs to the UPF0102 family.</text>
</comment>
<dbReference type="EMBL" id="JFKE01000005">
    <property type="protein sequence ID" value="KAJ55066.1"/>
    <property type="molecule type" value="Genomic_DNA"/>
</dbReference>
<dbReference type="InterPro" id="IPR011856">
    <property type="entry name" value="tRNA_endonuc-like_dom_sf"/>
</dbReference>
<dbReference type="PANTHER" id="PTHR34039">
    <property type="entry name" value="UPF0102 PROTEIN YRAN"/>
    <property type="match status" value="1"/>
</dbReference>
<dbReference type="STRING" id="1454373.ACMU_15025"/>
<dbReference type="InterPro" id="IPR011335">
    <property type="entry name" value="Restrct_endonuc-II-like"/>
</dbReference>
<proteinExistence type="inferred from homology"/>
<gene>
    <name evidence="3" type="ORF">ACMU_15025</name>
</gene>
<organism evidence="3 4">
    <name type="scientific">Actibacterium mucosum KCTC 23349</name>
    <dbReference type="NCBI Taxonomy" id="1454373"/>
    <lineage>
        <taxon>Bacteria</taxon>
        <taxon>Pseudomonadati</taxon>
        <taxon>Pseudomonadota</taxon>
        <taxon>Alphaproteobacteria</taxon>
        <taxon>Rhodobacterales</taxon>
        <taxon>Roseobacteraceae</taxon>
        <taxon>Actibacterium</taxon>
    </lineage>
</organism>
<name>A0A037ZJR1_9RHOB</name>
<accession>A0A037ZJR1</accession>
<dbReference type="SUPFAM" id="SSF52980">
    <property type="entry name" value="Restriction endonuclease-like"/>
    <property type="match status" value="1"/>
</dbReference>